<organism evidence="3 4">
    <name type="scientific">Dissophora globulifera</name>
    <dbReference type="NCBI Taxonomy" id="979702"/>
    <lineage>
        <taxon>Eukaryota</taxon>
        <taxon>Fungi</taxon>
        <taxon>Fungi incertae sedis</taxon>
        <taxon>Mucoromycota</taxon>
        <taxon>Mortierellomycotina</taxon>
        <taxon>Mortierellomycetes</taxon>
        <taxon>Mortierellales</taxon>
        <taxon>Mortierellaceae</taxon>
        <taxon>Dissophora</taxon>
    </lineage>
</organism>
<proteinExistence type="inferred from homology"/>
<dbReference type="InterPro" id="IPR036514">
    <property type="entry name" value="SGNH_hydro_sf"/>
</dbReference>
<gene>
    <name evidence="3" type="ORF">BGZ99_003455</name>
</gene>
<feature type="signal peptide" evidence="2">
    <location>
        <begin position="1"/>
        <end position="27"/>
    </location>
</feature>
<comment type="similarity">
    <text evidence="1">Belongs to the 'GDSL' lipolytic enzyme family.</text>
</comment>
<reference evidence="3" key="1">
    <citation type="journal article" date="2020" name="Fungal Divers.">
        <title>Resolving the Mortierellaceae phylogeny through synthesis of multi-gene phylogenetics and phylogenomics.</title>
        <authorList>
            <person name="Vandepol N."/>
            <person name="Liber J."/>
            <person name="Desiro A."/>
            <person name="Na H."/>
            <person name="Kennedy M."/>
            <person name="Barry K."/>
            <person name="Grigoriev I.V."/>
            <person name="Miller A.N."/>
            <person name="O'Donnell K."/>
            <person name="Stajich J.E."/>
            <person name="Bonito G."/>
        </authorList>
    </citation>
    <scope>NUCLEOTIDE SEQUENCE</scope>
    <source>
        <strain evidence="3">REB-010B</strain>
    </source>
</reference>
<dbReference type="InterPro" id="IPR001087">
    <property type="entry name" value="GDSL"/>
</dbReference>
<dbReference type="CDD" id="cd01846">
    <property type="entry name" value="fatty_acyltransferase_like"/>
    <property type="match status" value="1"/>
</dbReference>
<dbReference type="SUPFAM" id="SSF52266">
    <property type="entry name" value="SGNH hydrolase"/>
    <property type="match status" value="1"/>
</dbReference>
<name>A0A9P6RK88_9FUNG</name>
<evidence type="ECO:0000256" key="1">
    <source>
        <dbReference type="ARBA" id="ARBA00008668"/>
    </source>
</evidence>
<dbReference type="AlphaFoldDB" id="A0A9P6RK88"/>
<keyword evidence="2" id="KW-0732">Signal</keyword>
<dbReference type="PANTHER" id="PTHR22835">
    <property type="entry name" value="ZINC FINGER FYVE DOMAIN CONTAINING PROTEIN"/>
    <property type="match status" value="1"/>
</dbReference>
<comment type="caution">
    <text evidence="3">The sequence shown here is derived from an EMBL/GenBank/DDBJ whole genome shotgun (WGS) entry which is preliminary data.</text>
</comment>
<protein>
    <submittedName>
        <fullName evidence="3">Uncharacterized protein</fullName>
    </submittedName>
</protein>
<evidence type="ECO:0000313" key="3">
    <source>
        <dbReference type="EMBL" id="KAG0322161.1"/>
    </source>
</evidence>
<evidence type="ECO:0000313" key="4">
    <source>
        <dbReference type="Proteomes" id="UP000738325"/>
    </source>
</evidence>
<dbReference type="Gene3D" id="3.40.50.1110">
    <property type="entry name" value="SGNH hydrolase"/>
    <property type="match status" value="1"/>
</dbReference>
<dbReference type="Pfam" id="PF00657">
    <property type="entry name" value="Lipase_GDSL"/>
    <property type="match status" value="1"/>
</dbReference>
<dbReference type="EMBL" id="JAAAIP010000219">
    <property type="protein sequence ID" value="KAG0322161.1"/>
    <property type="molecule type" value="Genomic_DNA"/>
</dbReference>
<dbReference type="GO" id="GO:0016788">
    <property type="term" value="F:hydrolase activity, acting on ester bonds"/>
    <property type="evidence" value="ECO:0007669"/>
    <property type="project" value="InterPro"/>
</dbReference>
<dbReference type="PANTHER" id="PTHR22835:SF659">
    <property type="entry name" value="GDSL LIPASE_ACYLHYDROLASE, PUTATIVE (AFU_ORTHOLOGUE AFUA_2G00510)-RELATED"/>
    <property type="match status" value="1"/>
</dbReference>
<sequence>MSSQSFASVVRVWLLALALAGLSAVNAQRMQPGSQTQLRFNGCKPATLTNMIIFGDSFSDTGNVLDLSNGTWPRSAFYPGGRFSNGPVWSDYVAKDRQLNMTNFAFGGATTDSKVVQGYSGINADIPVPGFIQQIEDYYLGGGLLADTMTQESTLFVVNFQGNDFLFNTTMAPETVMVNVERGIRRLIDIGARHMVVVENFDIGMVPFFQWNETLSRQNSALAKRQHEKYQDLIQRLTQEYGRLPSKQGGRAFHSCLDNRGSDGALLRKVNIAFLDLFALFNRLSSPRHLERLGITDIVHGCVSDDGMVGCDDPESHFFYDSYHPSTKVHREVADGILSML</sequence>
<dbReference type="Proteomes" id="UP000738325">
    <property type="component" value="Unassembled WGS sequence"/>
</dbReference>
<feature type="chain" id="PRO_5040205540" evidence="2">
    <location>
        <begin position="28"/>
        <end position="341"/>
    </location>
</feature>
<evidence type="ECO:0000256" key="2">
    <source>
        <dbReference type="SAM" id="SignalP"/>
    </source>
</evidence>
<keyword evidence="4" id="KW-1185">Reference proteome</keyword>
<accession>A0A9P6RK88</accession>
<dbReference type="OrthoDB" id="1600564at2759"/>